<dbReference type="SUPFAM" id="SSF46785">
    <property type="entry name" value="Winged helix' DNA-binding domain"/>
    <property type="match status" value="1"/>
</dbReference>
<sequence>MRYYDHRAWPPGHPGRKRFDKEEGSQERRHRHGGGSRGGHGGRGEGKRFFERGKFKYALLELLAGEPMHGYQLIKAMEEKTGGLYAPSPGSVYPNLQLLEDMQLIGSSETDGKKLYHITEEGRAVLREKGSAAEERSELGWEDRGRHRPRGGGFGKHHLRGFMKEWSDVIFLMSNAAEAAKTNPSSKQAKEFQALMTEFQERLKKLAEPVPPATPPQDDLANDNGE</sequence>
<evidence type="ECO:0000313" key="4">
    <source>
        <dbReference type="Proteomes" id="UP000309676"/>
    </source>
</evidence>
<feature type="region of interest" description="Disordered" evidence="1">
    <location>
        <begin position="1"/>
        <end position="47"/>
    </location>
</feature>
<dbReference type="InterPro" id="IPR005149">
    <property type="entry name" value="Tscrpt_reg_PadR_N"/>
</dbReference>
<dbReference type="PANTHER" id="PTHR43252">
    <property type="entry name" value="TRANSCRIPTIONAL REGULATOR YQJI"/>
    <property type="match status" value="1"/>
</dbReference>
<reference evidence="3 4" key="1">
    <citation type="submission" date="2019-05" db="EMBL/GenBank/DDBJ databases">
        <authorList>
            <person name="Narsing Rao M.P."/>
            <person name="Li W.J."/>
        </authorList>
    </citation>
    <scope>NUCLEOTIDE SEQUENCE [LARGE SCALE GENOMIC DNA]</scope>
    <source>
        <strain evidence="3 4">SYSU_K30003</strain>
    </source>
</reference>
<organism evidence="3 4">
    <name type="scientific">Paenibacillus antri</name>
    <dbReference type="NCBI Taxonomy" id="2582848"/>
    <lineage>
        <taxon>Bacteria</taxon>
        <taxon>Bacillati</taxon>
        <taxon>Bacillota</taxon>
        <taxon>Bacilli</taxon>
        <taxon>Bacillales</taxon>
        <taxon>Paenibacillaceae</taxon>
        <taxon>Paenibacillus</taxon>
    </lineage>
</organism>
<evidence type="ECO:0000256" key="1">
    <source>
        <dbReference type="SAM" id="MobiDB-lite"/>
    </source>
</evidence>
<dbReference type="Pfam" id="PF03551">
    <property type="entry name" value="PadR"/>
    <property type="match status" value="1"/>
</dbReference>
<evidence type="ECO:0000313" key="3">
    <source>
        <dbReference type="EMBL" id="TLS53798.1"/>
    </source>
</evidence>
<dbReference type="OrthoDB" id="9814826at2"/>
<dbReference type="EMBL" id="VCIW01000001">
    <property type="protein sequence ID" value="TLS53798.1"/>
    <property type="molecule type" value="Genomic_DNA"/>
</dbReference>
<dbReference type="Proteomes" id="UP000309676">
    <property type="component" value="Unassembled WGS sequence"/>
</dbReference>
<dbReference type="InterPro" id="IPR036390">
    <property type="entry name" value="WH_DNA-bd_sf"/>
</dbReference>
<accession>A0A5R9GK27</accession>
<dbReference type="PANTHER" id="PTHR43252:SF2">
    <property type="entry name" value="TRANSCRIPTION REGULATOR, PADR-LIKE FAMILY"/>
    <property type="match status" value="1"/>
</dbReference>
<dbReference type="Gene3D" id="1.10.10.10">
    <property type="entry name" value="Winged helix-like DNA-binding domain superfamily/Winged helix DNA-binding domain"/>
    <property type="match status" value="1"/>
</dbReference>
<feature type="domain" description="Transcription regulator PadR N-terminal" evidence="2">
    <location>
        <begin position="59"/>
        <end position="128"/>
    </location>
</feature>
<protein>
    <submittedName>
        <fullName evidence="3">PadR family transcriptional regulator</fullName>
    </submittedName>
</protein>
<dbReference type="RefSeq" id="WP_138191267.1">
    <property type="nucleotide sequence ID" value="NZ_VCIW01000001.1"/>
</dbReference>
<keyword evidence="4" id="KW-1185">Reference proteome</keyword>
<dbReference type="AlphaFoldDB" id="A0A5R9GK27"/>
<feature type="compositionally biased region" description="Basic and acidic residues" evidence="1">
    <location>
        <begin position="17"/>
        <end position="27"/>
    </location>
</feature>
<name>A0A5R9GK27_9BACL</name>
<comment type="caution">
    <text evidence="3">The sequence shown here is derived from an EMBL/GenBank/DDBJ whole genome shotgun (WGS) entry which is preliminary data.</text>
</comment>
<proteinExistence type="predicted"/>
<dbReference type="InterPro" id="IPR036388">
    <property type="entry name" value="WH-like_DNA-bd_sf"/>
</dbReference>
<feature type="region of interest" description="Disordered" evidence="1">
    <location>
        <begin position="206"/>
        <end position="226"/>
    </location>
</feature>
<gene>
    <name evidence="3" type="ORF">FE782_00085</name>
</gene>
<evidence type="ECO:0000259" key="2">
    <source>
        <dbReference type="Pfam" id="PF03551"/>
    </source>
</evidence>